<dbReference type="InterPro" id="IPR007543">
    <property type="entry name" value="LptD_C"/>
</dbReference>
<dbReference type="PANTHER" id="PTHR30189:SF1">
    <property type="entry name" value="LPS-ASSEMBLY PROTEIN LPTD"/>
    <property type="match status" value="1"/>
</dbReference>
<dbReference type="GO" id="GO:0015920">
    <property type="term" value="P:lipopolysaccharide transport"/>
    <property type="evidence" value="ECO:0007669"/>
    <property type="project" value="InterPro"/>
</dbReference>
<evidence type="ECO:0000313" key="4">
    <source>
        <dbReference type="Proteomes" id="UP000529417"/>
    </source>
</evidence>
<dbReference type="GO" id="GO:0009279">
    <property type="term" value="C:cell outer membrane"/>
    <property type="evidence" value="ECO:0007669"/>
    <property type="project" value="UniProtKB-SubCell"/>
</dbReference>
<dbReference type="GO" id="GO:0043165">
    <property type="term" value="P:Gram-negative-bacterium-type cell outer membrane assembly"/>
    <property type="evidence" value="ECO:0007669"/>
    <property type="project" value="UniProtKB-UniRule"/>
</dbReference>
<organism evidence="3 4">
    <name type="scientific">Rhabdonatronobacter sediminivivens</name>
    <dbReference type="NCBI Taxonomy" id="2743469"/>
    <lineage>
        <taxon>Bacteria</taxon>
        <taxon>Pseudomonadati</taxon>
        <taxon>Pseudomonadota</taxon>
        <taxon>Alphaproteobacteria</taxon>
        <taxon>Rhodobacterales</taxon>
        <taxon>Paracoccaceae</taxon>
        <taxon>Rhabdonatronobacter</taxon>
    </lineage>
</organism>
<proteinExistence type="inferred from homology"/>
<dbReference type="RefSeq" id="WP_179906979.1">
    <property type="nucleotide sequence ID" value="NZ_JACBXS010000035.1"/>
</dbReference>
<feature type="chain" id="PRO_5031637682" description="LPS-assembly protein LptD" evidence="1">
    <location>
        <begin position="41"/>
        <end position="726"/>
    </location>
</feature>
<dbReference type="EMBL" id="JACBXS010000035">
    <property type="protein sequence ID" value="NYS26186.1"/>
    <property type="molecule type" value="Genomic_DNA"/>
</dbReference>
<name>A0A7Z0I1F8_9RHOB</name>
<comment type="caution">
    <text evidence="1">Lacks conserved residue(s) required for the propagation of feature annotation.</text>
</comment>
<dbReference type="HAMAP" id="MF_01411">
    <property type="entry name" value="LPS_assembly_LptD"/>
    <property type="match status" value="1"/>
</dbReference>
<feature type="signal peptide" evidence="1">
    <location>
        <begin position="1"/>
        <end position="40"/>
    </location>
</feature>
<comment type="function">
    <text evidence="1">Involved in the assembly of lipopolysaccharide (LPS) at the surface of the outer membrane.</text>
</comment>
<dbReference type="AlphaFoldDB" id="A0A7Z0I1F8"/>
<evidence type="ECO:0000313" key="3">
    <source>
        <dbReference type="EMBL" id="NYS26186.1"/>
    </source>
</evidence>
<comment type="similarity">
    <text evidence="1">Belongs to the LptD family.</text>
</comment>
<feature type="domain" description="LptD C-terminal" evidence="2">
    <location>
        <begin position="291"/>
        <end position="634"/>
    </location>
</feature>
<dbReference type="Pfam" id="PF04453">
    <property type="entry name" value="LptD"/>
    <property type="match status" value="1"/>
</dbReference>
<keyword evidence="1" id="KW-0472">Membrane</keyword>
<protein>
    <recommendedName>
        <fullName evidence="1">LPS-assembly protein LptD</fullName>
    </recommendedName>
</protein>
<dbReference type="Proteomes" id="UP000529417">
    <property type="component" value="Unassembled WGS sequence"/>
</dbReference>
<gene>
    <name evidence="1" type="primary">lptD</name>
    <name evidence="3" type="ORF">HUK65_14420</name>
</gene>
<comment type="caution">
    <text evidence="3">The sequence shown here is derived from an EMBL/GenBank/DDBJ whole genome shotgun (WGS) entry which is preliminary data.</text>
</comment>
<evidence type="ECO:0000259" key="2">
    <source>
        <dbReference type="Pfam" id="PF04453"/>
    </source>
</evidence>
<reference evidence="3 4" key="1">
    <citation type="journal article" date="2000" name="Arch. Microbiol.">
        <title>Rhodobaca bogoriensis gen. nov. and sp. nov., an alkaliphilic purple nonsulfur bacterium from African Rift Valley soda lakes.</title>
        <authorList>
            <person name="Milford A.D."/>
            <person name="Achenbach L.A."/>
            <person name="Jung D.O."/>
            <person name="Madigan M.T."/>
        </authorList>
    </citation>
    <scope>NUCLEOTIDE SEQUENCE [LARGE SCALE GENOMIC DNA]</scope>
    <source>
        <strain evidence="3 4">2376</strain>
    </source>
</reference>
<evidence type="ECO:0000256" key="1">
    <source>
        <dbReference type="HAMAP-Rule" id="MF_01411"/>
    </source>
</evidence>
<keyword evidence="1" id="KW-0732">Signal</keyword>
<accession>A0A7Z0I1F8</accession>
<keyword evidence="1" id="KW-0998">Cell outer membrane</keyword>
<comment type="subunit">
    <text evidence="1">Component of the lipopolysaccharide transport and assembly complex.</text>
</comment>
<dbReference type="PANTHER" id="PTHR30189">
    <property type="entry name" value="LPS-ASSEMBLY PROTEIN"/>
    <property type="match status" value="1"/>
</dbReference>
<dbReference type="InterPro" id="IPR050218">
    <property type="entry name" value="LptD"/>
</dbReference>
<keyword evidence="4" id="KW-1185">Reference proteome</keyword>
<comment type="subcellular location">
    <subcellularLocation>
        <location evidence="1">Cell outer membrane</location>
    </subcellularLocation>
</comment>
<sequence precursor="true">MTRRACPVHDSRQTARGAWQALAAAVLALCLLLLAPAARAQSQDSAMLVADRVFVTQPGRLVAEGSVEAFFGDWRLRATRIAYDPDGDRITADGPLLLQRGDGEVIMLADIAEIDRDLRAGLIRSARVVLGQQVQVTAGEVVRSEGRFTEMRSAVASTCEICARSNTPLWEIRARRVIHDEEARQIYFQGAQFRMMGLPLAYLPHLRVPDPSLDRATGFLRPSFTFDTALGYGVKLPYFIALGEDRDLTVTPFISSGQTRTVELRYRQAFATGTLELGGALSRDTLLRDRFRYYGYAQGQFALAGGYTLGMNLIAAGDDAYLADYDYRSDRRLTSDLTIARVSRDDRRRVQALHFHSLRRDDDNSLLPSQVIRADWERRFGMPGLGGRGLLQFEAQAHRRPAETDREGRDLARLSALGDWRNDMVLPGGVVLAGGARLAVDHVRVRNDSDFAGPITRVTPAVMAELRWPLVRHQPGGASHVIEPVAQVIWSRDGGPDVPNDSARMPELDEGNLFSHDRFPSGEQRERGLRANLGASWTRHDPAGWSTTLSMGRILRQRDLGQFSAASALGGARSDWLAALRYDSAGGLSITNRAIFGSDLRLARNDLQLDWSWARGMVSTSVLHVRANPDEDRLNDASEWRLDAEVNVDEHWTARVDWRYDLAESRAARAGVGFEYRNECLSVDVSVSRNFGQGGSVLRATNVGLSVELLGFGGSSAGPVARHCAQ</sequence>
<dbReference type="InterPro" id="IPR020889">
    <property type="entry name" value="LipoPS_assembly_LptD"/>
</dbReference>
<dbReference type="GO" id="GO:1990351">
    <property type="term" value="C:transporter complex"/>
    <property type="evidence" value="ECO:0007669"/>
    <property type="project" value="TreeGrafter"/>
</dbReference>